<proteinExistence type="inferred from homology"/>
<evidence type="ECO:0000313" key="4">
    <source>
        <dbReference type="EMBL" id="SLN52911.1"/>
    </source>
</evidence>
<dbReference type="InterPro" id="IPR009078">
    <property type="entry name" value="Ferritin-like_SF"/>
</dbReference>
<dbReference type="InterPro" id="IPR023188">
    <property type="entry name" value="DPS_DNA-bd_CS"/>
</dbReference>
<dbReference type="RefSeq" id="WP_159453891.1">
    <property type="nucleotide sequence ID" value="NZ_FWFP01000007.1"/>
</dbReference>
<reference evidence="5" key="1">
    <citation type="submission" date="2017-03" db="EMBL/GenBank/DDBJ databases">
        <authorList>
            <person name="Rodrigo-Torres L."/>
            <person name="Arahal R.D."/>
            <person name="Lucena T."/>
        </authorList>
    </citation>
    <scope>NUCLEOTIDE SEQUENCE [LARGE SCALE GENOMIC DNA]</scope>
    <source>
        <strain evidence="5">CECT 8411</strain>
    </source>
</reference>
<dbReference type="PRINTS" id="PR01346">
    <property type="entry name" value="HELNAPAPROT"/>
</dbReference>
<evidence type="ECO:0000256" key="1">
    <source>
        <dbReference type="ARBA" id="ARBA00009497"/>
    </source>
</evidence>
<dbReference type="OrthoDB" id="9797687at2"/>
<dbReference type="PIRSF" id="PIRSF005900">
    <property type="entry name" value="Dps"/>
    <property type="match status" value="1"/>
</dbReference>
<sequence length="147" mass="16710">MKSNSVKEDTLAAVLGKVFRLYVQSHCYHWNVEGPNFRNMHAMFETQYQTLNGFIDAIAERLRVLGIKAPASLDELLALSNATQVSTAQTTDEMLTNHCADFQRFIDVLRNAIQVLDDVRDDGTVGILSDILKWCEKEHWMMSATMK</sequence>
<evidence type="ECO:0000256" key="2">
    <source>
        <dbReference type="RuleBase" id="RU003875"/>
    </source>
</evidence>
<dbReference type="AlphaFoldDB" id="A0A1X6ZJV4"/>
<dbReference type="InterPro" id="IPR008331">
    <property type="entry name" value="Ferritin_DPS_dom"/>
</dbReference>
<dbReference type="GO" id="GO:0008199">
    <property type="term" value="F:ferric iron binding"/>
    <property type="evidence" value="ECO:0007669"/>
    <property type="project" value="InterPro"/>
</dbReference>
<evidence type="ECO:0000313" key="5">
    <source>
        <dbReference type="Proteomes" id="UP000193778"/>
    </source>
</evidence>
<dbReference type="InterPro" id="IPR012347">
    <property type="entry name" value="Ferritin-like"/>
</dbReference>
<dbReference type="Gene3D" id="1.20.1260.10">
    <property type="match status" value="1"/>
</dbReference>
<keyword evidence="4" id="KW-0560">Oxidoreductase</keyword>
<dbReference type="SUPFAM" id="SSF47240">
    <property type="entry name" value="Ferritin-like"/>
    <property type="match status" value="1"/>
</dbReference>
<dbReference type="PROSITE" id="PS00819">
    <property type="entry name" value="DPS_2"/>
    <property type="match status" value="1"/>
</dbReference>
<dbReference type="InterPro" id="IPR002177">
    <property type="entry name" value="DPS_DNA-bd"/>
</dbReference>
<name>A0A1X6ZJV4_9RHOB</name>
<keyword evidence="5" id="KW-1185">Reference proteome</keyword>
<dbReference type="EC" id="1.16.-.-" evidence="4"/>
<dbReference type="EMBL" id="FWFP01000007">
    <property type="protein sequence ID" value="SLN52911.1"/>
    <property type="molecule type" value="Genomic_DNA"/>
</dbReference>
<dbReference type="GO" id="GO:0016722">
    <property type="term" value="F:oxidoreductase activity, acting on metal ions"/>
    <property type="evidence" value="ECO:0007669"/>
    <property type="project" value="InterPro"/>
</dbReference>
<organism evidence="4 5">
    <name type="scientific">Ruegeria meonggei</name>
    <dbReference type="NCBI Taxonomy" id="1446476"/>
    <lineage>
        <taxon>Bacteria</taxon>
        <taxon>Pseudomonadati</taxon>
        <taxon>Pseudomonadota</taxon>
        <taxon>Alphaproteobacteria</taxon>
        <taxon>Rhodobacterales</taxon>
        <taxon>Roseobacteraceae</taxon>
        <taxon>Ruegeria</taxon>
    </lineage>
</organism>
<accession>A0A1X6ZJV4</accession>
<dbReference type="PANTHER" id="PTHR42932">
    <property type="entry name" value="GENERAL STRESS PROTEIN 20U"/>
    <property type="match status" value="1"/>
</dbReference>
<comment type="similarity">
    <text evidence="1 2">Belongs to the Dps family.</text>
</comment>
<dbReference type="Proteomes" id="UP000193778">
    <property type="component" value="Unassembled WGS sequence"/>
</dbReference>
<gene>
    <name evidence="4" type="primary">dps</name>
    <name evidence="4" type="ORF">RUM8411_02535</name>
</gene>
<dbReference type="PANTHER" id="PTHR42932:SF1">
    <property type="entry name" value="GENERAL STRESS PROTEIN 20U"/>
    <property type="match status" value="1"/>
</dbReference>
<dbReference type="CDD" id="cd01043">
    <property type="entry name" value="DPS"/>
    <property type="match status" value="1"/>
</dbReference>
<evidence type="ECO:0000259" key="3">
    <source>
        <dbReference type="Pfam" id="PF00210"/>
    </source>
</evidence>
<feature type="domain" description="Ferritin/DPS" evidence="3">
    <location>
        <begin position="10"/>
        <end position="145"/>
    </location>
</feature>
<protein>
    <submittedName>
        <fullName evidence="4">DNA protection during starvation protein</fullName>
        <ecNumber evidence="4">1.16.-.-</ecNumber>
    </submittedName>
</protein>
<dbReference type="Pfam" id="PF00210">
    <property type="entry name" value="Ferritin"/>
    <property type="match status" value="1"/>
</dbReference>